<evidence type="ECO:0000256" key="2">
    <source>
        <dbReference type="ARBA" id="ARBA00022741"/>
    </source>
</evidence>
<evidence type="ECO:0000313" key="7">
    <source>
        <dbReference type="EMBL" id="MQR02244.1"/>
    </source>
</evidence>
<dbReference type="GO" id="GO:0015937">
    <property type="term" value="P:coenzyme A biosynthetic process"/>
    <property type="evidence" value="ECO:0007669"/>
    <property type="project" value="UniProtKB-UniRule"/>
</dbReference>
<comment type="caution">
    <text evidence="7">The sequence shown here is derived from an EMBL/GenBank/DDBJ whole genome shotgun (WGS) entry which is preliminary data.</text>
</comment>
<dbReference type="Gene3D" id="3.40.50.300">
    <property type="entry name" value="P-loop containing nucleotide triphosphate hydrolases"/>
    <property type="match status" value="1"/>
</dbReference>
<comment type="function">
    <text evidence="5">Catalyzes the phosphorylation of the 3'-hydroxyl group of dephosphocoenzyme A to form coenzyme A.</text>
</comment>
<sequence>MPSQTSHTKPSRFTVGLTGGIGSGKTTVANLFATHGAAIIDTDVIAHQLTTPDGKAIAAIRDTFGNDFIAANGAMNRVKMREHVFSDHSAKLRLEAILHPLIRAETALAAEQAVGAYVILVVPLLVESGNWRRRANRILVVDCDEATQIERVLHRDKQKDAHNTSRSTLNEAQVRAIMATQASRQQRLAVADDVITNNVDTASLEQQVTQLHVFYSSLR</sequence>
<keyword evidence="3 5" id="KW-0067">ATP-binding</keyword>
<dbReference type="PANTHER" id="PTHR10695">
    <property type="entry name" value="DEPHOSPHO-COA KINASE-RELATED"/>
    <property type="match status" value="1"/>
</dbReference>
<dbReference type="HAMAP" id="MF_00376">
    <property type="entry name" value="Dephospho_CoA_kinase"/>
    <property type="match status" value="1"/>
</dbReference>
<dbReference type="InterPro" id="IPR027417">
    <property type="entry name" value="P-loop_NTPase"/>
</dbReference>
<reference evidence="7 8" key="1">
    <citation type="submission" date="2019-10" db="EMBL/GenBank/DDBJ databases">
        <title>Glaciimonas soli sp. nov., a psychrophilic bacterium isolated from the forest soil of a high elevation mountain in Taiwan.</title>
        <authorList>
            <person name="Wang L.-T."/>
            <person name="Shieh W.Y."/>
        </authorList>
    </citation>
    <scope>NUCLEOTIDE SEQUENCE [LARGE SCALE GENOMIC DNA]</scope>
    <source>
        <strain evidence="7 8">GS1</strain>
    </source>
</reference>
<dbReference type="CDD" id="cd02022">
    <property type="entry name" value="DPCK"/>
    <property type="match status" value="1"/>
</dbReference>
<evidence type="ECO:0000256" key="3">
    <source>
        <dbReference type="ARBA" id="ARBA00022840"/>
    </source>
</evidence>
<dbReference type="GO" id="GO:0005737">
    <property type="term" value="C:cytoplasm"/>
    <property type="evidence" value="ECO:0007669"/>
    <property type="project" value="UniProtKB-SubCell"/>
</dbReference>
<dbReference type="RefSeq" id="WP_153235854.1">
    <property type="nucleotide sequence ID" value="NZ_WINI01000008.1"/>
</dbReference>
<comment type="similarity">
    <text evidence="1 5">Belongs to the CoaE family.</text>
</comment>
<protein>
    <recommendedName>
        <fullName evidence="5 6">Dephospho-CoA kinase</fullName>
        <ecNumber evidence="5 6">2.7.1.24</ecNumber>
    </recommendedName>
    <alternativeName>
        <fullName evidence="5">Dephosphocoenzyme A kinase</fullName>
    </alternativeName>
</protein>
<organism evidence="7 8">
    <name type="scientific">Glaciimonas soli</name>
    <dbReference type="NCBI Taxonomy" id="2590999"/>
    <lineage>
        <taxon>Bacteria</taxon>
        <taxon>Pseudomonadati</taxon>
        <taxon>Pseudomonadota</taxon>
        <taxon>Betaproteobacteria</taxon>
        <taxon>Burkholderiales</taxon>
        <taxon>Oxalobacteraceae</taxon>
        <taxon>Glaciimonas</taxon>
    </lineage>
</organism>
<keyword evidence="5" id="KW-0963">Cytoplasm</keyword>
<dbReference type="GO" id="GO:0004140">
    <property type="term" value="F:dephospho-CoA kinase activity"/>
    <property type="evidence" value="ECO:0007669"/>
    <property type="project" value="UniProtKB-UniRule"/>
</dbReference>
<dbReference type="OrthoDB" id="9812943at2"/>
<evidence type="ECO:0000313" key="8">
    <source>
        <dbReference type="Proteomes" id="UP000451565"/>
    </source>
</evidence>
<dbReference type="EMBL" id="WINI01000008">
    <property type="protein sequence ID" value="MQR02244.1"/>
    <property type="molecule type" value="Genomic_DNA"/>
</dbReference>
<keyword evidence="4 5" id="KW-0173">Coenzyme A biosynthesis</keyword>
<comment type="subcellular location">
    <subcellularLocation>
        <location evidence="5">Cytoplasm</location>
    </subcellularLocation>
</comment>
<dbReference type="NCBIfam" id="TIGR00152">
    <property type="entry name" value="dephospho-CoA kinase"/>
    <property type="match status" value="1"/>
</dbReference>
<evidence type="ECO:0000256" key="4">
    <source>
        <dbReference type="ARBA" id="ARBA00022993"/>
    </source>
</evidence>
<comment type="catalytic activity">
    <reaction evidence="5">
        <text>3'-dephospho-CoA + ATP = ADP + CoA + H(+)</text>
        <dbReference type="Rhea" id="RHEA:18245"/>
        <dbReference type="ChEBI" id="CHEBI:15378"/>
        <dbReference type="ChEBI" id="CHEBI:30616"/>
        <dbReference type="ChEBI" id="CHEBI:57287"/>
        <dbReference type="ChEBI" id="CHEBI:57328"/>
        <dbReference type="ChEBI" id="CHEBI:456216"/>
        <dbReference type="EC" id="2.7.1.24"/>
    </reaction>
</comment>
<keyword evidence="5 7" id="KW-0418">Kinase</keyword>
<proteinExistence type="inferred from homology"/>
<dbReference type="AlphaFoldDB" id="A0A843YX43"/>
<dbReference type="InterPro" id="IPR001977">
    <property type="entry name" value="Depp_CoAkinase"/>
</dbReference>
<gene>
    <name evidence="5" type="primary">coaE</name>
    <name evidence="7" type="ORF">GEV47_16330</name>
</gene>
<comment type="pathway">
    <text evidence="5">Cofactor biosynthesis; coenzyme A biosynthesis; CoA from (R)-pantothenate: step 5/5.</text>
</comment>
<keyword evidence="8" id="KW-1185">Reference proteome</keyword>
<dbReference type="PANTHER" id="PTHR10695:SF46">
    <property type="entry name" value="BIFUNCTIONAL COENZYME A SYNTHASE-RELATED"/>
    <property type="match status" value="1"/>
</dbReference>
<accession>A0A843YX43</accession>
<keyword evidence="5 7" id="KW-0808">Transferase</keyword>
<evidence type="ECO:0000256" key="6">
    <source>
        <dbReference type="NCBIfam" id="TIGR00152"/>
    </source>
</evidence>
<feature type="binding site" evidence="5">
    <location>
        <begin position="22"/>
        <end position="27"/>
    </location>
    <ligand>
        <name>ATP</name>
        <dbReference type="ChEBI" id="CHEBI:30616"/>
    </ligand>
</feature>
<evidence type="ECO:0000256" key="1">
    <source>
        <dbReference type="ARBA" id="ARBA00009018"/>
    </source>
</evidence>
<dbReference type="SUPFAM" id="SSF52540">
    <property type="entry name" value="P-loop containing nucleoside triphosphate hydrolases"/>
    <property type="match status" value="1"/>
</dbReference>
<evidence type="ECO:0000256" key="5">
    <source>
        <dbReference type="HAMAP-Rule" id="MF_00376"/>
    </source>
</evidence>
<dbReference type="GO" id="GO:0005524">
    <property type="term" value="F:ATP binding"/>
    <property type="evidence" value="ECO:0007669"/>
    <property type="project" value="UniProtKB-UniRule"/>
</dbReference>
<dbReference type="Pfam" id="PF01121">
    <property type="entry name" value="CoaE"/>
    <property type="match status" value="1"/>
</dbReference>
<dbReference type="PROSITE" id="PS51219">
    <property type="entry name" value="DPCK"/>
    <property type="match status" value="1"/>
</dbReference>
<dbReference type="EC" id="2.7.1.24" evidence="5 6"/>
<keyword evidence="2 5" id="KW-0547">Nucleotide-binding</keyword>
<name>A0A843YX43_9BURK</name>
<dbReference type="Proteomes" id="UP000451565">
    <property type="component" value="Unassembled WGS sequence"/>
</dbReference>
<dbReference type="UniPathway" id="UPA00241">
    <property type="reaction ID" value="UER00356"/>
</dbReference>